<accession>A0ABD1F719</accession>
<keyword evidence="2" id="KW-1185">Reference proteome</keyword>
<protein>
    <submittedName>
        <fullName evidence="1">Uncharacterized protein</fullName>
    </submittedName>
</protein>
<dbReference type="AlphaFoldDB" id="A0ABD1F719"/>
<gene>
    <name evidence="1" type="ORF">ABEB36_002812</name>
</gene>
<feature type="non-terminal residue" evidence="1">
    <location>
        <position position="1"/>
    </location>
</feature>
<evidence type="ECO:0000313" key="1">
    <source>
        <dbReference type="EMBL" id="KAL1513393.1"/>
    </source>
</evidence>
<dbReference type="EMBL" id="JBDJPC010000002">
    <property type="protein sequence ID" value="KAL1513393.1"/>
    <property type="molecule type" value="Genomic_DNA"/>
</dbReference>
<name>A0ABD1F719_HYPHA</name>
<organism evidence="1 2">
    <name type="scientific">Hypothenemus hampei</name>
    <name type="common">Coffee berry borer</name>
    <dbReference type="NCBI Taxonomy" id="57062"/>
    <lineage>
        <taxon>Eukaryota</taxon>
        <taxon>Metazoa</taxon>
        <taxon>Ecdysozoa</taxon>
        <taxon>Arthropoda</taxon>
        <taxon>Hexapoda</taxon>
        <taxon>Insecta</taxon>
        <taxon>Pterygota</taxon>
        <taxon>Neoptera</taxon>
        <taxon>Endopterygota</taxon>
        <taxon>Coleoptera</taxon>
        <taxon>Polyphaga</taxon>
        <taxon>Cucujiformia</taxon>
        <taxon>Curculionidae</taxon>
        <taxon>Scolytinae</taxon>
        <taxon>Hypothenemus</taxon>
    </lineage>
</organism>
<evidence type="ECO:0000313" key="2">
    <source>
        <dbReference type="Proteomes" id="UP001566132"/>
    </source>
</evidence>
<comment type="caution">
    <text evidence="1">The sequence shown here is derived from an EMBL/GenBank/DDBJ whole genome shotgun (WGS) entry which is preliminary data.</text>
</comment>
<feature type="non-terminal residue" evidence="1">
    <location>
        <position position="108"/>
    </location>
</feature>
<dbReference type="Proteomes" id="UP001566132">
    <property type="component" value="Unassembled WGS sequence"/>
</dbReference>
<proteinExistence type="predicted"/>
<sequence length="108" mass="12506">FLKEKLKRHKLFNVRIHYKNVRKTNRNGSVDTAVDVEAEAEARNYSFFSNKVKTHKPSSPEDLTVQSGCNKQQATRHVEQHIPGRYCTGCDTRRVNQITGDKLPTYWS</sequence>
<reference evidence="1 2" key="1">
    <citation type="submission" date="2024-05" db="EMBL/GenBank/DDBJ databases">
        <title>Genetic variation in Jamaican populations of the coffee berry borer (Hypothenemus hampei).</title>
        <authorList>
            <person name="Errbii M."/>
            <person name="Myrie A."/>
        </authorList>
    </citation>
    <scope>NUCLEOTIDE SEQUENCE [LARGE SCALE GENOMIC DNA]</scope>
    <source>
        <strain evidence="1">JA-Hopewell-2020-01-JO</strain>
        <tissue evidence="1">Whole body</tissue>
    </source>
</reference>